<feature type="transmembrane region" description="Helical" evidence="5">
    <location>
        <begin position="17"/>
        <end position="42"/>
    </location>
</feature>
<evidence type="ECO:0000259" key="6">
    <source>
        <dbReference type="Pfam" id="PF03168"/>
    </source>
</evidence>
<evidence type="ECO:0000313" key="8">
    <source>
        <dbReference type="Proteomes" id="UP001457282"/>
    </source>
</evidence>
<dbReference type="Proteomes" id="UP001457282">
    <property type="component" value="Unassembled WGS sequence"/>
</dbReference>
<dbReference type="PANTHER" id="PTHR31234:SF39">
    <property type="entry name" value="HARPIN-INDUCED PROTEIN 1 CONTAINING PROTEIN, EXPRESSED"/>
    <property type="match status" value="1"/>
</dbReference>
<accession>A0AAW1XWQ7</accession>
<proteinExistence type="predicted"/>
<dbReference type="GO" id="GO:0098542">
    <property type="term" value="P:defense response to other organism"/>
    <property type="evidence" value="ECO:0007669"/>
    <property type="project" value="InterPro"/>
</dbReference>
<feature type="domain" description="Late embryogenesis abundant protein LEA-2 subgroup" evidence="6">
    <location>
        <begin position="73"/>
        <end position="175"/>
    </location>
</feature>
<gene>
    <name evidence="7" type="ORF">M0R45_016656</name>
</gene>
<dbReference type="AlphaFoldDB" id="A0AAW1XWQ7"/>
<reference evidence="7 8" key="1">
    <citation type="journal article" date="2023" name="G3 (Bethesda)">
        <title>A chromosome-length genome assembly and annotation of blackberry (Rubus argutus, cv. 'Hillquist').</title>
        <authorList>
            <person name="Bruna T."/>
            <person name="Aryal R."/>
            <person name="Dudchenko O."/>
            <person name="Sargent D.J."/>
            <person name="Mead D."/>
            <person name="Buti M."/>
            <person name="Cavallini A."/>
            <person name="Hytonen T."/>
            <person name="Andres J."/>
            <person name="Pham M."/>
            <person name="Weisz D."/>
            <person name="Mascagni F."/>
            <person name="Usai G."/>
            <person name="Natali L."/>
            <person name="Bassil N."/>
            <person name="Fernandez G.E."/>
            <person name="Lomsadze A."/>
            <person name="Armour M."/>
            <person name="Olukolu B."/>
            <person name="Poorten T."/>
            <person name="Britton C."/>
            <person name="Davik J."/>
            <person name="Ashrafi H."/>
            <person name="Aiden E.L."/>
            <person name="Borodovsky M."/>
            <person name="Worthington M."/>
        </authorList>
    </citation>
    <scope>NUCLEOTIDE SEQUENCE [LARGE SCALE GENOMIC DNA]</scope>
    <source>
        <strain evidence="7">PI 553951</strain>
    </source>
</reference>
<dbReference type="EMBL" id="JBEDUW010000003">
    <property type="protein sequence ID" value="KAK9939977.1"/>
    <property type="molecule type" value="Genomic_DNA"/>
</dbReference>
<comment type="subcellular location">
    <subcellularLocation>
        <location evidence="1">Membrane</location>
        <topology evidence="1">Single-pass membrane protein</topology>
    </subcellularLocation>
</comment>
<dbReference type="InterPro" id="IPR044839">
    <property type="entry name" value="NDR1-like"/>
</dbReference>
<comment type="caution">
    <text evidence="7">The sequence shown here is derived from an EMBL/GenBank/DDBJ whole genome shotgun (WGS) entry which is preliminary data.</text>
</comment>
<evidence type="ECO:0000256" key="3">
    <source>
        <dbReference type="ARBA" id="ARBA00022989"/>
    </source>
</evidence>
<dbReference type="PANTHER" id="PTHR31234">
    <property type="entry name" value="LATE EMBRYOGENESIS ABUNDANT (LEA) HYDROXYPROLINE-RICH GLYCOPROTEIN FAMILY"/>
    <property type="match status" value="1"/>
</dbReference>
<keyword evidence="4 5" id="KW-0472">Membrane</keyword>
<keyword evidence="3 5" id="KW-1133">Transmembrane helix</keyword>
<name>A0AAW1XWQ7_RUBAR</name>
<dbReference type="GO" id="GO:0005886">
    <property type="term" value="C:plasma membrane"/>
    <property type="evidence" value="ECO:0007669"/>
    <property type="project" value="TreeGrafter"/>
</dbReference>
<evidence type="ECO:0000256" key="4">
    <source>
        <dbReference type="ARBA" id="ARBA00023136"/>
    </source>
</evidence>
<evidence type="ECO:0000256" key="1">
    <source>
        <dbReference type="ARBA" id="ARBA00004167"/>
    </source>
</evidence>
<evidence type="ECO:0000256" key="2">
    <source>
        <dbReference type="ARBA" id="ARBA00022692"/>
    </source>
</evidence>
<evidence type="ECO:0000256" key="5">
    <source>
        <dbReference type="SAM" id="Phobius"/>
    </source>
</evidence>
<protein>
    <recommendedName>
        <fullName evidence="6">Late embryogenesis abundant protein LEA-2 subgroup domain-containing protein</fullName>
    </recommendedName>
</protein>
<keyword evidence="2 5" id="KW-0812">Transmembrane</keyword>
<sequence>MPTSTSQPSQAATRSPIRLICIILLVLFVLLGLAVLITWLVVRPKRIIYTIENSSIQNLNLTNDHLSATFYFTIRSYNPNKRASFYYDSMDATVNYNDQNLAFAAVQPFYQRKRNVTRLNLEFVARSTALPSAVSKDFLLEKSTGKVQLDVWLKARIRYKVGAWKSRRRTMRISCSPVLDFNRFKNLKRTYCATEL</sequence>
<organism evidence="7 8">
    <name type="scientific">Rubus argutus</name>
    <name type="common">Southern blackberry</name>
    <dbReference type="NCBI Taxonomy" id="59490"/>
    <lineage>
        <taxon>Eukaryota</taxon>
        <taxon>Viridiplantae</taxon>
        <taxon>Streptophyta</taxon>
        <taxon>Embryophyta</taxon>
        <taxon>Tracheophyta</taxon>
        <taxon>Spermatophyta</taxon>
        <taxon>Magnoliopsida</taxon>
        <taxon>eudicotyledons</taxon>
        <taxon>Gunneridae</taxon>
        <taxon>Pentapetalae</taxon>
        <taxon>rosids</taxon>
        <taxon>fabids</taxon>
        <taxon>Rosales</taxon>
        <taxon>Rosaceae</taxon>
        <taxon>Rosoideae</taxon>
        <taxon>Rosoideae incertae sedis</taxon>
        <taxon>Rubus</taxon>
    </lineage>
</organism>
<evidence type="ECO:0000313" key="7">
    <source>
        <dbReference type="EMBL" id="KAK9939977.1"/>
    </source>
</evidence>
<dbReference type="InterPro" id="IPR004864">
    <property type="entry name" value="LEA_2"/>
</dbReference>
<dbReference type="Pfam" id="PF03168">
    <property type="entry name" value="LEA_2"/>
    <property type="match status" value="1"/>
</dbReference>
<keyword evidence="8" id="KW-1185">Reference proteome</keyword>